<gene>
    <name evidence="2" type="ORF">THAOC_25246</name>
</gene>
<dbReference type="EMBL" id="AGNL01034800">
    <property type="protein sequence ID" value="EJK55061.1"/>
    <property type="molecule type" value="Genomic_DNA"/>
</dbReference>
<dbReference type="AlphaFoldDB" id="K0S201"/>
<organism evidence="2 3">
    <name type="scientific">Thalassiosira oceanica</name>
    <name type="common">Marine diatom</name>
    <dbReference type="NCBI Taxonomy" id="159749"/>
    <lineage>
        <taxon>Eukaryota</taxon>
        <taxon>Sar</taxon>
        <taxon>Stramenopiles</taxon>
        <taxon>Ochrophyta</taxon>
        <taxon>Bacillariophyta</taxon>
        <taxon>Coscinodiscophyceae</taxon>
        <taxon>Thalassiosirophycidae</taxon>
        <taxon>Thalassiosirales</taxon>
        <taxon>Thalassiosiraceae</taxon>
        <taxon>Thalassiosira</taxon>
    </lineage>
</organism>
<dbReference type="Proteomes" id="UP000266841">
    <property type="component" value="Unassembled WGS sequence"/>
</dbReference>
<feature type="compositionally biased region" description="Basic residues" evidence="1">
    <location>
        <begin position="82"/>
        <end position="91"/>
    </location>
</feature>
<evidence type="ECO:0000313" key="2">
    <source>
        <dbReference type="EMBL" id="EJK55061.1"/>
    </source>
</evidence>
<feature type="non-terminal residue" evidence="2">
    <location>
        <position position="1"/>
    </location>
</feature>
<keyword evidence="3" id="KW-1185">Reference proteome</keyword>
<sequence>RNRSDHAGDDASTVRATMGASVASAAEAAVGPSMVEGVEEGSTSFRGTAPSMISDAELGEATATAELNPPSGGVLPSSPRRTGLKRPKRWGKVQFTKQS</sequence>
<protein>
    <submittedName>
        <fullName evidence="2">Uncharacterized protein</fullName>
    </submittedName>
</protein>
<evidence type="ECO:0000313" key="3">
    <source>
        <dbReference type="Proteomes" id="UP000266841"/>
    </source>
</evidence>
<evidence type="ECO:0000256" key="1">
    <source>
        <dbReference type="SAM" id="MobiDB-lite"/>
    </source>
</evidence>
<proteinExistence type="predicted"/>
<comment type="caution">
    <text evidence="2">The sequence shown here is derived from an EMBL/GenBank/DDBJ whole genome shotgun (WGS) entry which is preliminary data.</text>
</comment>
<reference evidence="2 3" key="1">
    <citation type="journal article" date="2012" name="Genome Biol.">
        <title>Genome and low-iron response of an oceanic diatom adapted to chronic iron limitation.</title>
        <authorList>
            <person name="Lommer M."/>
            <person name="Specht M."/>
            <person name="Roy A.S."/>
            <person name="Kraemer L."/>
            <person name="Andreson R."/>
            <person name="Gutowska M.A."/>
            <person name="Wolf J."/>
            <person name="Bergner S.V."/>
            <person name="Schilhabel M.B."/>
            <person name="Klostermeier U.C."/>
            <person name="Beiko R.G."/>
            <person name="Rosenstiel P."/>
            <person name="Hippler M."/>
            <person name="Laroche J."/>
        </authorList>
    </citation>
    <scope>NUCLEOTIDE SEQUENCE [LARGE SCALE GENOMIC DNA]</scope>
    <source>
        <strain evidence="2 3">CCMP1005</strain>
    </source>
</reference>
<accession>K0S201</accession>
<feature type="region of interest" description="Disordered" evidence="1">
    <location>
        <begin position="24"/>
        <end position="99"/>
    </location>
</feature>
<name>K0S201_THAOC</name>